<dbReference type="AlphaFoldDB" id="A0A0F5JPC9"/>
<proteinExistence type="predicted"/>
<organism evidence="1 2">
    <name type="scientific">Parabacteroides gordonii MS-1 = DSM 23371</name>
    <dbReference type="NCBI Taxonomy" id="1203610"/>
    <lineage>
        <taxon>Bacteria</taxon>
        <taxon>Pseudomonadati</taxon>
        <taxon>Bacteroidota</taxon>
        <taxon>Bacteroidia</taxon>
        <taxon>Bacteroidales</taxon>
        <taxon>Tannerellaceae</taxon>
        <taxon>Parabacteroides</taxon>
    </lineage>
</organism>
<accession>A0A0F5JPC9</accession>
<keyword evidence="2" id="KW-1185">Reference proteome</keyword>
<dbReference type="STRING" id="1203610.HMPREF1536_00652"/>
<dbReference type="EMBL" id="AQHW01000003">
    <property type="protein sequence ID" value="KKB59671.1"/>
    <property type="molecule type" value="Genomic_DNA"/>
</dbReference>
<protein>
    <submittedName>
        <fullName evidence="1">Uncharacterized protein</fullName>
    </submittedName>
</protein>
<comment type="caution">
    <text evidence="1">The sequence shown here is derived from an EMBL/GenBank/DDBJ whole genome shotgun (WGS) entry which is preliminary data.</text>
</comment>
<reference evidence="1 2" key="1">
    <citation type="submission" date="2013-04" db="EMBL/GenBank/DDBJ databases">
        <title>The Genome Sequence of Parabacteroides gordonii DSM 23371.</title>
        <authorList>
            <consortium name="The Broad Institute Genomics Platform"/>
            <person name="Earl A."/>
            <person name="Ward D."/>
            <person name="Feldgarden M."/>
            <person name="Gevers D."/>
            <person name="Martens E."/>
            <person name="Sakamoto M."/>
            <person name="Benno Y."/>
            <person name="Suzuki N."/>
            <person name="Matsunaga N."/>
            <person name="Koshihara K."/>
            <person name="Seki M."/>
            <person name="Komiya H."/>
            <person name="Walker B."/>
            <person name="Young S."/>
            <person name="Zeng Q."/>
            <person name="Gargeya S."/>
            <person name="Fitzgerald M."/>
            <person name="Haas B."/>
            <person name="Abouelleil A."/>
            <person name="Allen A.W."/>
            <person name="Alvarado L."/>
            <person name="Arachchi H.M."/>
            <person name="Berlin A.M."/>
            <person name="Chapman S.B."/>
            <person name="Gainer-Dewar J."/>
            <person name="Goldberg J."/>
            <person name="Griggs A."/>
            <person name="Gujja S."/>
            <person name="Hansen M."/>
            <person name="Howarth C."/>
            <person name="Imamovic A."/>
            <person name="Ireland A."/>
            <person name="Larimer J."/>
            <person name="McCowan C."/>
            <person name="Murphy C."/>
            <person name="Pearson M."/>
            <person name="Poon T.W."/>
            <person name="Priest M."/>
            <person name="Roberts A."/>
            <person name="Saif S."/>
            <person name="Shea T."/>
            <person name="Sisk P."/>
            <person name="Sykes S."/>
            <person name="Wortman J."/>
            <person name="Nusbaum C."/>
            <person name="Birren B."/>
        </authorList>
    </citation>
    <scope>NUCLEOTIDE SEQUENCE [LARGE SCALE GENOMIC DNA]</scope>
    <source>
        <strain evidence="1 2">MS-1</strain>
    </source>
</reference>
<dbReference type="HOGENOM" id="CLU_2827243_0_0_10"/>
<dbReference type="RefSeq" id="WP_225607990.1">
    <property type="nucleotide sequence ID" value="NZ_AUAE01000019.1"/>
</dbReference>
<dbReference type="Proteomes" id="UP000033035">
    <property type="component" value="Unassembled WGS sequence"/>
</dbReference>
<dbReference type="PATRIC" id="fig|1203610.3.peg.673"/>
<gene>
    <name evidence="1" type="ORF">HMPREF1536_00652</name>
</gene>
<name>A0A0F5JPC9_9BACT</name>
<evidence type="ECO:0000313" key="1">
    <source>
        <dbReference type="EMBL" id="KKB59671.1"/>
    </source>
</evidence>
<sequence>MKITAPRITAVLKEDIALDEVLLKEGEDLTEFAFKNQRVFEIKTKNISIQSCLFTNCMLIGCSIKK</sequence>
<evidence type="ECO:0000313" key="2">
    <source>
        <dbReference type="Proteomes" id="UP000033035"/>
    </source>
</evidence>